<evidence type="ECO:0000256" key="1">
    <source>
        <dbReference type="ARBA" id="ARBA00022801"/>
    </source>
</evidence>
<dbReference type="AlphaFoldDB" id="A0A2G8KKZ5"/>
<dbReference type="InterPro" id="IPR036412">
    <property type="entry name" value="HAD-like_sf"/>
</dbReference>
<comment type="similarity">
    <text evidence="2">Belongs to the HAD-like hydrolase superfamily.</text>
</comment>
<evidence type="ECO:0000313" key="7">
    <source>
        <dbReference type="Proteomes" id="UP000230750"/>
    </source>
</evidence>
<dbReference type="GO" id="GO:0046872">
    <property type="term" value="F:metal ion binding"/>
    <property type="evidence" value="ECO:0007669"/>
    <property type="project" value="UniProtKB-KW"/>
</dbReference>
<organism evidence="6 7">
    <name type="scientific">Stichopus japonicus</name>
    <name type="common">Sea cucumber</name>
    <dbReference type="NCBI Taxonomy" id="307972"/>
    <lineage>
        <taxon>Eukaryota</taxon>
        <taxon>Metazoa</taxon>
        <taxon>Echinodermata</taxon>
        <taxon>Eleutherozoa</taxon>
        <taxon>Echinozoa</taxon>
        <taxon>Holothuroidea</taxon>
        <taxon>Aspidochirotacea</taxon>
        <taxon>Aspidochirotida</taxon>
        <taxon>Stichopodidae</taxon>
        <taxon>Apostichopus</taxon>
    </lineage>
</organism>
<evidence type="ECO:0000313" key="6">
    <source>
        <dbReference type="EMBL" id="PIK48676.1"/>
    </source>
</evidence>
<accession>A0A2G8KKZ5</accession>
<dbReference type="Gene3D" id="3.40.50.1000">
    <property type="entry name" value="HAD superfamily/HAD-like"/>
    <property type="match status" value="2"/>
</dbReference>
<dbReference type="InterPro" id="IPR023214">
    <property type="entry name" value="HAD_sf"/>
</dbReference>
<dbReference type="OrthoDB" id="413953at2759"/>
<dbReference type="NCBIfam" id="TIGR01460">
    <property type="entry name" value="HAD-SF-IIA"/>
    <property type="match status" value="1"/>
</dbReference>
<sequence>MSRAKELTKQLLRQFVDSFDTILFDCDGVLWQSNDVISKTPALIAKLRDMGKQPLFVTNNSTKSRRQYMEKFAKLGFKVSENEIFCTAYLAAIYLRNILNFQGKAYLIGSPGMQEEFKLFDINYTGTGPDPVTGEVEDWVKIPLDPEVTAVVVGFDRDLSMRKLTKGATYLQDPKMPFIATNTDSCLPIKDSQFLIPGTGSIVSAVETAAGRDALVLGKPHKFMVDLIKEKFTLEPRRTVMVGDRLNTDIQLGKNADLHTLLVLTGVSKLSDVDSNLESSDPTDRECIPDYYIESLTKLTEYLSDF</sequence>
<dbReference type="SUPFAM" id="SSF56784">
    <property type="entry name" value="HAD-like"/>
    <property type="match status" value="1"/>
</dbReference>
<name>A0A2G8KKZ5_STIJA</name>
<feature type="active site" description="Proton donor" evidence="3">
    <location>
        <position position="27"/>
    </location>
</feature>
<gene>
    <name evidence="6" type="ORF">BSL78_14440</name>
</gene>
<comment type="cofactor">
    <cofactor evidence="5">
        <name>Mg(2+)</name>
        <dbReference type="ChEBI" id="CHEBI:18420"/>
    </cofactor>
    <text evidence="5">Divalent metal ions. Mg(2+) is the most effective.</text>
</comment>
<reference evidence="6 7" key="1">
    <citation type="journal article" date="2017" name="PLoS Biol.">
        <title>The sea cucumber genome provides insights into morphological evolution and visceral regeneration.</title>
        <authorList>
            <person name="Zhang X."/>
            <person name="Sun L."/>
            <person name="Yuan J."/>
            <person name="Sun Y."/>
            <person name="Gao Y."/>
            <person name="Zhang L."/>
            <person name="Li S."/>
            <person name="Dai H."/>
            <person name="Hamel J.F."/>
            <person name="Liu C."/>
            <person name="Yu Y."/>
            <person name="Liu S."/>
            <person name="Lin W."/>
            <person name="Guo K."/>
            <person name="Jin S."/>
            <person name="Xu P."/>
            <person name="Storey K.B."/>
            <person name="Huan P."/>
            <person name="Zhang T."/>
            <person name="Zhou Y."/>
            <person name="Zhang J."/>
            <person name="Lin C."/>
            <person name="Li X."/>
            <person name="Xing L."/>
            <person name="Huo D."/>
            <person name="Sun M."/>
            <person name="Wang L."/>
            <person name="Mercier A."/>
            <person name="Li F."/>
            <person name="Yang H."/>
            <person name="Xiang J."/>
        </authorList>
    </citation>
    <scope>NUCLEOTIDE SEQUENCE [LARGE SCALE GENOMIC DNA]</scope>
    <source>
        <strain evidence="6">Shaxun</strain>
        <tissue evidence="6">Muscle</tissue>
    </source>
</reference>
<keyword evidence="5" id="KW-0460">Magnesium</keyword>
<dbReference type="GO" id="GO:0016791">
    <property type="term" value="F:phosphatase activity"/>
    <property type="evidence" value="ECO:0007669"/>
    <property type="project" value="InterPro"/>
</dbReference>
<dbReference type="PIRSF" id="PIRSF000915">
    <property type="entry name" value="PGP-type_phosphatase"/>
    <property type="match status" value="1"/>
</dbReference>
<dbReference type="InterPro" id="IPR006357">
    <property type="entry name" value="HAD-SF_hydro_IIA"/>
</dbReference>
<feature type="binding site" evidence="4">
    <location>
        <position position="219"/>
    </location>
    <ligand>
        <name>substrate</name>
    </ligand>
</feature>
<dbReference type="Pfam" id="PF13242">
    <property type="entry name" value="Hydrolase_like"/>
    <property type="match status" value="1"/>
</dbReference>
<feature type="active site" description="Nucleophile" evidence="3">
    <location>
        <position position="25"/>
    </location>
</feature>
<comment type="caution">
    <text evidence="6">The sequence shown here is derived from an EMBL/GenBank/DDBJ whole genome shotgun (WGS) entry which is preliminary data.</text>
</comment>
<dbReference type="STRING" id="307972.A0A2G8KKZ5"/>
<dbReference type="Proteomes" id="UP000230750">
    <property type="component" value="Unassembled WGS sequence"/>
</dbReference>
<feature type="binding site" evidence="5">
    <location>
        <position position="27"/>
    </location>
    <ligand>
        <name>Mg(2+)</name>
        <dbReference type="ChEBI" id="CHEBI:18420"/>
    </ligand>
</feature>
<keyword evidence="5" id="KW-0479">Metal-binding</keyword>
<keyword evidence="7" id="KW-1185">Reference proteome</keyword>
<dbReference type="Pfam" id="PF13344">
    <property type="entry name" value="Hydrolase_6"/>
    <property type="match status" value="1"/>
</dbReference>
<dbReference type="InterPro" id="IPR006349">
    <property type="entry name" value="PGP_euk"/>
</dbReference>
<dbReference type="PANTHER" id="PTHR19288">
    <property type="entry name" value="4-NITROPHENYLPHOSPHATASE-RELATED"/>
    <property type="match status" value="1"/>
</dbReference>
<keyword evidence="1 2" id="KW-0378">Hydrolase</keyword>
<feature type="binding site" evidence="5">
    <location>
        <position position="244"/>
    </location>
    <ligand>
        <name>Mg(2+)</name>
        <dbReference type="ChEBI" id="CHEBI:18420"/>
    </ligand>
</feature>
<dbReference type="PANTHER" id="PTHR19288:SF93">
    <property type="entry name" value="FI11325P-RELATED"/>
    <property type="match status" value="1"/>
</dbReference>
<evidence type="ECO:0000256" key="4">
    <source>
        <dbReference type="PIRSR" id="PIRSR000915-2"/>
    </source>
</evidence>
<evidence type="ECO:0000256" key="2">
    <source>
        <dbReference type="PIRNR" id="PIRNR000915"/>
    </source>
</evidence>
<dbReference type="NCBIfam" id="TIGR01452">
    <property type="entry name" value="PGP_euk"/>
    <property type="match status" value="1"/>
</dbReference>
<feature type="binding site" evidence="5">
    <location>
        <position position="25"/>
    </location>
    <ligand>
        <name>Mg(2+)</name>
        <dbReference type="ChEBI" id="CHEBI:18420"/>
    </ligand>
</feature>
<proteinExistence type="inferred from homology"/>
<evidence type="ECO:0000256" key="3">
    <source>
        <dbReference type="PIRSR" id="PIRSR000915-1"/>
    </source>
</evidence>
<evidence type="ECO:0000256" key="5">
    <source>
        <dbReference type="PIRSR" id="PIRSR000915-3"/>
    </source>
</evidence>
<dbReference type="GO" id="GO:0005737">
    <property type="term" value="C:cytoplasm"/>
    <property type="evidence" value="ECO:0007669"/>
    <property type="project" value="TreeGrafter"/>
</dbReference>
<protein>
    <submittedName>
        <fullName evidence="6">Putative phosphoglycolate phosphatase</fullName>
    </submittedName>
</protein>
<dbReference type="EMBL" id="MRZV01000508">
    <property type="protein sequence ID" value="PIK48676.1"/>
    <property type="molecule type" value="Genomic_DNA"/>
</dbReference>